<organism evidence="4">
    <name type="scientific">Nippostrongylus brasiliensis</name>
    <name type="common">Rat hookworm</name>
    <dbReference type="NCBI Taxonomy" id="27835"/>
    <lineage>
        <taxon>Eukaryota</taxon>
        <taxon>Metazoa</taxon>
        <taxon>Ecdysozoa</taxon>
        <taxon>Nematoda</taxon>
        <taxon>Chromadorea</taxon>
        <taxon>Rhabditida</taxon>
        <taxon>Rhabditina</taxon>
        <taxon>Rhabditomorpha</taxon>
        <taxon>Strongyloidea</taxon>
        <taxon>Heligmosomidae</taxon>
        <taxon>Nippostrongylus</taxon>
    </lineage>
</organism>
<keyword evidence="1" id="KW-1133">Transmembrane helix</keyword>
<evidence type="ECO:0000313" key="2">
    <source>
        <dbReference type="EMBL" id="VDL85408.1"/>
    </source>
</evidence>
<proteinExistence type="predicted"/>
<dbReference type="AlphaFoldDB" id="A0A0N4YW79"/>
<gene>
    <name evidence="2" type="ORF">NBR_LOCUS21502</name>
</gene>
<protein>
    <submittedName>
        <fullName evidence="4">Ion_trans domain-containing protein</fullName>
    </submittedName>
</protein>
<feature type="transmembrane region" description="Helical" evidence="1">
    <location>
        <begin position="12"/>
        <end position="38"/>
    </location>
</feature>
<evidence type="ECO:0000313" key="4">
    <source>
        <dbReference type="WBParaSite" id="NBR_0002150101-mRNA-1"/>
    </source>
</evidence>
<sequence length="164" mass="18880">MFQERESGEPRSWGCLIFIVAAVTFMNLVVVMTIRILLDSEDEINEPIIKGESPTVLAFWWALDCPRLFSKLITAASYKFISSHPSLRRKFRKEDEEDIVIEDVVVAARGIPHQTIQRQPTDLRAYENPIPFEHFIEPEAIVPQSILQCPPGRMRSYSIDVSYK</sequence>
<dbReference type="WBParaSite" id="NBR_0002150101-mRNA-1">
    <property type="protein sequence ID" value="NBR_0002150101-mRNA-1"/>
    <property type="gene ID" value="NBR_0002150101"/>
</dbReference>
<evidence type="ECO:0000256" key="1">
    <source>
        <dbReference type="SAM" id="Phobius"/>
    </source>
</evidence>
<reference evidence="2 3" key="2">
    <citation type="submission" date="2018-11" db="EMBL/GenBank/DDBJ databases">
        <authorList>
            <consortium name="Pathogen Informatics"/>
        </authorList>
    </citation>
    <scope>NUCLEOTIDE SEQUENCE [LARGE SCALE GENOMIC DNA]</scope>
</reference>
<keyword evidence="1" id="KW-0472">Membrane</keyword>
<dbReference type="Proteomes" id="UP000271162">
    <property type="component" value="Unassembled WGS sequence"/>
</dbReference>
<name>A0A0N4YW79_NIPBR</name>
<evidence type="ECO:0000313" key="3">
    <source>
        <dbReference type="Proteomes" id="UP000271162"/>
    </source>
</evidence>
<accession>A0A0N4YW79</accession>
<keyword evidence="3" id="KW-1185">Reference proteome</keyword>
<reference evidence="4" key="1">
    <citation type="submission" date="2017-02" db="UniProtKB">
        <authorList>
            <consortium name="WormBaseParasite"/>
        </authorList>
    </citation>
    <scope>IDENTIFICATION</scope>
</reference>
<dbReference type="EMBL" id="UYSL01026436">
    <property type="protein sequence ID" value="VDL85408.1"/>
    <property type="molecule type" value="Genomic_DNA"/>
</dbReference>
<keyword evidence="1" id="KW-0812">Transmembrane</keyword>